<dbReference type="Pfam" id="PF02234">
    <property type="entry name" value="CDI"/>
    <property type="match status" value="1"/>
</dbReference>
<feature type="region of interest" description="Disordered" evidence="5">
    <location>
        <begin position="112"/>
        <end position="134"/>
    </location>
</feature>
<evidence type="ECO:0000256" key="1">
    <source>
        <dbReference type="ARBA" id="ARBA00004642"/>
    </source>
</evidence>
<keyword evidence="4" id="KW-0131">Cell cycle</keyword>
<evidence type="ECO:0000256" key="4">
    <source>
        <dbReference type="ARBA" id="ARBA00023306"/>
    </source>
</evidence>
<dbReference type="InterPro" id="IPR044898">
    <property type="entry name" value="CDI_dom_sf"/>
</dbReference>
<dbReference type="EMBL" id="OOIL02001788">
    <property type="protein sequence ID" value="VFQ78307.1"/>
    <property type="molecule type" value="Genomic_DNA"/>
</dbReference>
<accession>A0A484LQ15</accession>
<evidence type="ECO:0000259" key="6">
    <source>
        <dbReference type="Pfam" id="PF02234"/>
    </source>
</evidence>
<evidence type="ECO:0000313" key="7">
    <source>
        <dbReference type="EMBL" id="VFQ78307.1"/>
    </source>
</evidence>
<evidence type="ECO:0000256" key="2">
    <source>
        <dbReference type="ARBA" id="ARBA00010274"/>
    </source>
</evidence>
<dbReference type="AlphaFoldDB" id="A0A484LQ15"/>
<dbReference type="Proteomes" id="UP000595140">
    <property type="component" value="Unassembled WGS sequence"/>
</dbReference>
<evidence type="ECO:0000256" key="5">
    <source>
        <dbReference type="SAM" id="MobiDB-lite"/>
    </source>
</evidence>
<comment type="subcellular location">
    <subcellularLocation>
        <location evidence="1">Nucleus</location>
        <location evidence="1">Nucleoplasm</location>
    </subcellularLocation>
</comment>
<comment type="similarity">
    <text evidence="2">Belongs to the CDI family. ICK/KRP subfamily.</text>
</comment>
<protein>
    <recommendedName>
        <fullName evidence="6">Cyclin-dependent kinase inhibitor domain-containing protein</fullName>
    </recommendedName>
</protein>
<feature type="domain" description="Cyclin-dependent kinase inhibitor" evidence="6">
    <location>
        <begin position="139"/>
        <end position="180"/>
    </location>
</feature>
<gene>
    <name evidence="7" type="ORF">CCAM_LOCUS20083</name>
</gene>
<dbReference type="GO" id="GO:0005654">
    <property type="term" value="C:nucleoplasm"/>
    <property type="evidence" value="ECO:0007669"/>
    <property type="project" value="UniProtKB-SubCell"/>
</dbReference>
<reference evidence="7 8" key="1">
    <citation type="submission" date="2018-04" db="EMBL/GenBank/DDBJ databases">
        <authorList>
            <person name="Vogel A."/>
        </authorList>
    </citation>
    <scope>NUCLEOTIDE SEQUENCE [LARGE SCALE GENOMIC DNA]</scope>
</reference>
<dbReference type="Gene3D" id="4.10.365.10">
    <property type="entry name" value="p27"/>
    <property type="match status" value="1"/>
</dbReference>
<keyword evidence="3" id="KW-0649">Protein kinase inhibitor</keyword>
<feature type="region of interest" description="Disordered" evidence="5">
    <location>
        <begin position="47"/>
        <end position="66"/>
    </location>
</feature>
<keyword evidence="8" id="KW-1185">Reference proteome</keyword>
<dbReference type="PANTHER" id="PTHR46776">
    <property type="entry name" value="CYCLIN-DEPENDENT KINASE INHIBITOR 4-RELATED"/>
    <property type="match status" value="1"/>
</dbReference>
<evidence type="ECO:0000313" key="8">
    <source>
        <dbReference type="Proteomes" id="UP000595140"/>
    </source>
</evidence>
<name>A0A484LQ15_9ASTE</name>
<dbReference type="OrthoDB" id="1300496at2759"/>
<organism evidence="7 8">
    <name type="scientific">Cuscuta campestris</name>
    <dbReference type="NCBI Taxonomy" id="132261"/>
    <lineage>
        <taxon>Eukaryota</taxon>
        <taxon>Viridiplantae</taxon>
        <taxon>Streptophyta</taxon>
        <taxon>Embryophyta</taxon>
        <taxon>Tracheophyta</taxon>
        <taxon>Spermatophyta</taxon>
        <taxon>Magnoliopsida</taxon>
        <taxon>eudicotyledons</taxon>
        <taxon>Gunneridae</taxon>
        <taxon>Pentapetalae</taxon>
        <taxon>asterids</taxon>
        <taxon>lamiids</taxon>
        <taxon>Solanales</taxon>
        <taxon>Convolvulaceae</taxon>
        <taxon>Cuscuteae</taxon>
        <taxon>Cuscuta</taxon>
        <taxon>Cuscuta subgen. Grammica</taxon>
        <taxon>Cuscuta sect. Cleistogrammica</taxon>
    </lineage>
</organism>
<sequence>MAEVMEAGDGNVAALGGKAGQKTMFSSDERRKAFCSLLRDCEAYCSPEKSVSPASSSESEESSFAAESVSDLKEIVFETDDTAHSNGKFSREIRPPAGILCRSEMEFSKEEEEIWTVEKSPSSSSASSLLEAGGGVRTPSAAEIEELFSASEKYQQKFFREKYNYDVEKDLPLEGRYEWVPFKEEAAAPPPRCSAIEVVKGREDERA</sequence>
<proteinExistence type="inferred from homology"/>
<dbReference type="GO" id="GO:0004861">
    <property type="term" value="F:cyclin-dependent protein serine/threonine kinase inhibitor activity"/>
    <property type="evidence" value="ECO:0007669"/>
    <property type="project" value="InterPro"/>
</dbReference>
<dbReference type="InterPro" id="IPR044275">
    <property type="entry name" value="KRP"/>
</dbReference>
<dbReference type="GO" id="GO:0051726">
    <property type="term" value="P:regulation of cell cycle"/>
    <property type="evidence" value="ECO:0007669"/>
    <property type="project" value="InterPro"/>
</dbReference>
<evidence type="ECO:0000256" key="3">
    <source>
        <dbReference type="ARBA" id="ARBA00023013"/>
    </source>
</evidence>
<dbReference type="InterPro" id="IPR003175">
    <property type="entry name" value="CDI_dom"/>
</dbReference>